<dbReference type="Proteomes" id="UP000077667">
    <property type="component" value="Chromosome"/>
</dbReference>
<dbReference type="KEGG" id="nia:A8C56_22760"/>
<keyword evidence="2" id="KW-1185">Reference proteome</keyword>
<evidence type="ECO:0000313" key="1">
    <source>
        <dbReference type="EMBL" id="ANH83426.1"/>
    </source>
</evidence>
<sequence length="61" mass="6562">MIPAGFRTRIRIDHLQQSAFQSFGTAVKINNHLWLTGQQNQPAIAPAAASPVSMAPSINSC</sequence>
<gene>
    <name evidence="1" type="ORF">A8C56_22760</name>
</gene>
<accession>A0A1A9I733</accession>
<reference evidence="1 2" key="1">
    <citation type="submission" date="2016-05" db="EMBL/GenBank/DDBJ databases">
        <title>Niabella ginsenosidivorans BS26 whole genome sequencing.</title>
        <authorList>
            <person name="Im W.T."/>
            <person name="Siddiqi M.Z."/>
        </authorList>
    </citation>
    <scope>NUCLEOTIDE SEQUENCE [LARGE SCALE GENOMIC DNA]</scope>
    <source>
        <strain evidence="1 2">BS26</strain>
    </source>
</reference>
<organism evidence="1 2">
    <name type="scientific">Niabella ginsenosidivorans</name>
    <dbReference type="NCBI Taxonomy" id="1176587"/>
    <lineage>
        <taxon>Bacteria</taxon>
        <taxon>Pseudomonadati</taxon>
        <taxon>Bacteroidota</taxon>
        <taxon>Chitinophagia</taxon>
        <taxon>Chitinophagales</taxon>
        <taxon>Chitinophagaceae</taxon>
        <taxon>Niabella</taxon>
    </lineage>
</organism>
<evidence type="ECO:0000313" key="2">
    <source>
        <dbReference type="Proteomes" id="UP000077667"/>
    </source>
</evidence>
<proteinExistence type="predicted"/>
<protein>
    <submittedName>
        <fullName evidence="1">Uncharacterized protein</fullName>
    </submittedName>
</protein>
<dbReference type="AlphaFoldDB" id="A0A1A9I733"/>
<name>A0A1A9I733_9BACT</name>
<dbReference type="EMBL" id="CP015772">
    <property type="protein sequence ID" value="ANH83426.1"/>
    <property type="molecule type" value="Genomic_DNA"/>
</dbReference>